<evidence type="ECO:0000259" key="7">
    <source>
        <dbReference type="Pfam" id="PF18052"/>
    </source>
</evidence>
<dbReference type="Gene3D" id="1.20.5.4130">
    <property type="match status" value="1"/>
</dbReference>
<feature type="domain" description="Disease resistance protein winged helix" evidence="8">
    <location>
        <begin position="441"/>
        <end position="507"/>
    </location>
</feature>
<evidence type="ECO:0000256" key="2">
    <source>
        <dbReference type="ARBA" id="ARBA00022737"/>
    </source>
</evidence>
<dbReference type="Gene3D" id="1.10.10.10">
    <property type="entry name" value="Winged helix-like DNA-binding domain superfamily/Winged helix DNA-binding domain"/>
    <property type="match status" value="1"/>
</dbReference>
<dbReference type="PRINTS" id="PR00364">
    <property type="entry name" value="DISEASERSIST"/>
</dbReference>
<dbReference type="GO" id="GO:0051707">
    <property type="term" value="P:response to other organism"/>
    <property type="evidence" value="ECO:0007669"/>
    <property type="project" value="UniProtKB-ARBA"/>
</dbReference>
<keyword evidence="3" id="KW-0547">Nucleotide-binding</keyword>
<dbReference type="Pfam" id="PF18052">
    <property type="entry name" value="Rx_N"/>
    <property type="match status" value="1"/>
</dbReference>
<dbReference type="InterPro" id="IPR032675">
    <property type="entry name" value="LRR_dom_sf"/>
</dbReference>
<evidence type="ECO:0000259" key="8">
    <source>
        <dbReference type="Pfam" id="PF23559"/>
    </source>
</evidence>
<organism evidence="10 11">
    <name type="scientific">Flemingia macrophylla</name>
    <dbReference type="NCBI Taxonomy" id="520843"/>
    <lineage>
        <taxon>Eukaryota</taxon>
        <taxon>Viridiplantae</taxon>
        <taxon>Streptophyta</taxon>
        <taxon>Embryophyta</taxon>
        <taxon>Tracheophyta</taxon>
        <taxon>Spermatophyta</taxon>
        <taxon>Magnoliopsida</taxon>
        <taxon>eudicotyledons</taxon>
        <taxon>Gunneridae</taxon>
        <taxon>Pentapetalae</taxon>
        <taxon>rosids</taxon>
        <taxon>fabids</taxon>
        <taxon>Fabales</taxon>
        <taxon>Fabaceae</taxon>
        <taxon>Papilionoideae</taxon>
        <taxon>50 kb inversion clade</taxon>
        <taxon>NPAAA clade</taxon>
        <taxon>indigoferoid/millettioid clade</taxon>
        <taxon>Phaseoleae</taxon>
        <taxon>Flemingia</taxon>
    </lineage>
</organism>
<evidence type="ECO:0000256" key="4">
    <source>
        <dbReference type="ARBA" id="ARBA00022821"/>
    </source>
</evidence>
<dbReference type="InterPro" id="IPR002182">
    <property type="entry name" value="NB-ARC"/>
</dbReference>
<feature type="domain" description="R13L1/DRL21-like LRR repeat region" evidence="9">
    <location>
        <begin position="698"/>
        <end position="822"/>
    </location>
</feature>
<dbReference type="PROSITE" id="PS51450">
    <property type="entry name" value="LRR"/>
    <property type="match status" value="1"/>
</dbReference>
<dbReference type="EMBL" id="JBGMDY010000005">
    <property type="protein sequence ID" value="KAL2335056.1"/>
    <property type="molecule type" value="Genomic_DNA"/>
</dbReference>
<evidence type="ECO:0000256" key="5">
    <source>
        <dbReference type="ARBA" id="ARBA00022840"/>
    </source>
</evidence>
<reference evidence="10 11" key="1">
    <citation type="submission" date="2024-08" db="EMBL/GenBank/DDBJ databases">
        <title>Insights into the chromosomal genome structure of Flemingia macrophylla.</title>
        <authorList>
            <person name="Ding Y."/>
            <person name="Zhao Y."/>
            <person name="Bi W."/>
            <person name="Wu M."/>
            <person name="Zhao G."/>
            <person name="Gong Y."/>
            <person name="Li W."/>
            <person name="Zhang P."/>
        </authorList>
    </citation>
    <scope>NUCLEOTIDE SEQUENCE [LARGE SCALE GENOMIC DNA]</scope>
    <source>
        <strain evidence="10">DYQJB</strain>
        <tissue evidence="10">Leaf</tissue>
    </source>
</reference>
<dbReference type="InterPro" id="IPR041118">
    <property type="entry name" value="Rx_N"/>
</dbReference>
<evidence type="ECO:0000259" key="9">
    <source>
        <dbReference type="Pfam" id="PF25019"/>
    </source>
</evidence>
<comment type="caution">
    <text evidence="10">The sequence shown here is derived from an EMBL/GenBank/DDBJ whole genome shotgun (WGS) entry which is preliminary data.</text>
</comment>
<evidence type="ECO:0000256" key="3">
    <source>
        <dbReference type="ARBA" id="ARBA00022741"/>
    </source>
</evidence>
<protein>
    <recommendedName>
        <fullName evidence="12">Disease resistance RPP13-like protein 1</fullName>
    </recommendedName>
</protein>
<evidence type="ECO:0000259" key="6">
    <source>
        <dbReference type="Pfam" id="PF00931"/>
    </source>
</evidence>
<evidence type="ECO:0008006" key="12">
    <source>
        <dbReference type="Google" id="ProtNLM"/>
    </source>
</evidence>
<dbReference type="Gene3D" id="3.80.10.10">
    <property type="entry name" value="Ribonuclease Inhibitor"/>
    <property type="match status" value="4"/>
</dbReference>
<dbReference type="Pfam" id="PF23559">
    <property type="entry name" value="WHD_DRP"/>
    <property type="match status" value="1"/>
</dbReference>
<dbReference type="Gene3D" id="1.10.8.430">
    <property type="entry name" value="Helical domain of apoptotic protease-activating factors"/>
    <property type="match status" value="1"/>
</dbReference>
<dbReference type="SUPFAM" id="SSF52540">
    <property type="entry name" value="P-loop containing nucleoside triphosphate hydrolases"/>
    <property type="match status" value="1"/>
</dbReference>
<evidence type="ECO:0000313" key="11">
    <source>
        <dbReference type="Proteomes" id="UP001603857"/>
    </source>
</evidence>
<keyword evidence="11" id="KW-1185">Reference proteome</keyword>
<dbReference type="GO" id="GO:0005524">
    <property type="term" value="F:ATP binding"/>
    <property type="evidence" value="ECO:0007669"/>
    <property type="project" value="UniProtKB-KW"/>
</dbReference>
<feature type="domain" description="NB-ARC" evidence="6">
    <location>
        <begin position="183"/>
        <end position="356"/>
    </location>
</feature>
<dbReference type="InterPro" id="IPR027417">
    <property type="entry name" value="P-loop_NTPase"/>
</dbReference>
<dbReference type="InterPro" id="IPR042197">
    <property type="entry name" value="Apaf_helical"/>
</dbReference>
<keyword evidence="1" id="KW-0433">Leucine-rich repeat</keyword>
<dbReference type="InterPro" id="IPR056789">
    <property type="entry name" value="LRR_R13L1-DRL21"/>
</dbReference>
<dbReference type="InterPro" id="IPR058922">
    <property type="entry name" value="WHD_DRP"/>
</dbReference>
<dbReference type="InterPro" id="IPR001611">
    <property type="entry name" value="Leu-rich_rpt"/>
</dbReference>
<proteinExistence type="predicted"/>
<dbReference type="Gene3D" id="3.40.50.300">
    <property type="entry name" value="P-loop containing nucleotide triphosphate hydrolases"/>
    <property type="match status" value="1"/>
</dbReference>
<keyword evidence="2" id="KW-0677">Repeat</keyword>
<evidence type="ECO:0000313" key="10">
    <source>
        <dbReference type="EMBL" id="KAL2335056.1"/>
    </source>
</evidence>
<dbReference type="PANTHER" id="PTHR36766">
    <property type="entry name" value="PLANT BROAD-SPECTRUM MILDEW RESISTANCE PROTEIN RPW8"/>
    <property type="match status" value="1"/>
</dbReference>
<dbReference type="AlphaFoldDB" id="A0ABD1MH36"/>
<dbReference type="PANTHER" id="PTHR36766:SF40">
    <property type="entry name" value="DISEASE RESISTANCE PROTEIN RGA3"/>
    <property type="match status" value="1"/>
</dbReference>
<dbReference type="FunFam" id="3.40.50.300:FF:001091">
    <property type="entry name" value="Probable disease resistance protein At1g61300"/>
    <property type="match status" value="1"/>
</dbReference>
<keyword evidence="4" id="KW-0611">Plant defense</keyword>
<dbReference type="InterPro" id="IPR036388">
    <property type="entry name" value="WH-like_DNA-bd_sf"/>
</dbReference>
<dbReference type="Pfam" id="PF25019">
    <property type="entry name" value="LRR_R13L1-DRL21"/>
    <property type="match status" value="1"/>
</dbReference>
<evidence type="ECO:0000256" key="1">
    <source>
        <dbReference type="ARBA" id="ARBA00022614"/>
    </source>
</evidence>
<dbReference type="Proteomes" id="UP001603857">
    <property type="component" value="Unassembled WGS sequence"/>
</dbReference>
<feature type="domain" description="Disease resistance N-terminal" evidence="7">
    <location>
        <begin position="11"/>
        <end position="102"/>
    </location>
</feature>
<dbReference type="Pfam" id="PF00931">
    <property type="entry name" value="NB-ARC"/>
    <property type="match status" value="1"/>
</dbReference>
<name>A0ABD1MH36_9FABA</name>
<dbReference type="GO" id="GO:0006952">
    <property type="term" value="P:defense response"/>
    <property type="evidence" value="ECO:0007669"/>
    <property type="project" value="UniProtKB-KW"/>
</dbReference>
<accession>A0ABD1MH36</accession>
<keyword evidence="5" id="KW-0067">ATP-binding</keyword>
<gene>
    <name evidence="10" type="ORF">Fmac_016269</name>
</gene>
<dbReference type="SUPFAM" id="SSF52058">
    <property type="entry name" value="L domain-like"/>
    <property type="match status" value="2"/>
</dbReference>
<dbReference type="FunFam" id="1.10.10.10:FF:000322">
    <property type="entry name" value="Probable disease resistance protein At1g63360"/>
    <property type="match status" value="1"/>
</dbReference>
<sequence>MAAEFVGGALLSAFLQTAVNRLASQQVVDFFRRRKLDEKLLIRLKGKLRSINAVVNDAELKQIQNQLVRDWLFDVKDAVHDAEDVLDEIDYELTRCQVEAESEPQTFLHKVPYFFNITFSSFNSKIDSAMTEVLDKLDELLNQKDHLGLKETTYSGVGSGSKVALKLETTSLVVESGFYGRDDDKEMIYEWLTSETATDNHNRLAILSIVGMGGVGKTALAQHVYNDPRIEEADFGIRAWVCVSDEFSVLTVTRAILEKVSKSKYDGDLEMLHGGLKKELSGKRFLLVLDDVWNENQEKWEAVQTPLNYGAPGSRILVTTRSEKVAFTMRSSKVHQLKQLQEEHCWKVFSLHAFQDNRPQLDVELEEIARKIVDKCKGLPLALKTMGSLLRTKLSIMEWKSVLMSEIWDLPKDDSNIIPALFLSYHYLPSCLKRCFAYCALFPKDYEFNMKDLIFLWMAENFLQCPQQSKGPEEVGEQYFYDLLSRSFFQRSSKSLFVMHDLLNDLAKYVSGDVCFRFGVDKAKSIRNTTRHFSVVISGDLRDFDGFGRSYDFPKRLHTFIPMQGARAYVSWQCMISNHELFSKFKSLHVLSLSRCVTLKDVPDTLGELKHLRSLDLSRTHIKRLPDSTCLLYNLQILKLNFCDNLEELPSKLHKLTNLRCLEFKYTEVRKMPMHLGRLKNLRVLSLFFVGNSSEFGIEQLGGLNLHEGISIVELDNIENPSYALAANLKNKTHLNELELEWRRNHIPDDPRKENEVLENLQPSKHLTDLSISNYAGTQIPSWLFDNSLSNLKSLRFVDCKYLLLLPPLGNLPFLKVLSIEGLDGIVSVGTEFYGSSSSSFKSLERLEFFKMKEWEEWECQVAAFPHLQFLHIRGCPKLKGIPEQLRHIKYVSIHKCGILNLSRHWMQAMSRKRVGLFVSNTSLCIYDCPHISIPMRCCYYFLGTLHISNSSSLTALVLDVFPNLHSLQLSQCSNLQMISQDHTHNNLNDLYISDCPQFESFPKEGISSPSLATFRLERLENLKLLPKGMHILLPSLTELKILDCPEVEKFSDGGLPSNIECVGLSSLKLIISLKGALTINTSLEILSIEKVDVESFPDEGFLPPCLTSLNIRHCSNLKKLDYKGLCQLSSLKILVIYRCNNLQHLPEEGLPKTISTLEIKHCKLLIKRCQKGGGEDWRKIAHIKNLYIGIQYDE</sequence>